<protein>
    <submittedName>
        <fullName evidence="2">(African queen) hypothetical protein</fullName>
    </submittedName>
</protein>
<evidence type="ECO:0000313" key="3">
    <source>
        <dbReference type="Proteomes" id="UP000789524"/>
    </source>
</evidence>
<feature type="region of interest" description="Disordered" evidence="1">
    <location>
        <begin position="43"/>
        <end position="77"/>
    </location>
</feature>
<accession>A0A8J2VSP9</accession>
<feature type="compositionally biased region" description="Low complexity" evidence="1">
    <location>
        <begin position="62"/>
        <end position="77"/>
    </location>
</feature>
<keyword evidence="3" id="KW-1185">Reference proteome</keyword>
<dbReference type="EMBL" id="CAKASE010000057">
    <property type="protein sequence ID" value="CAG9566459.1"/>
    <property type="molecule type" value="Genomic_DNA"/>
</dbReference>
<feature type="region of interest" description="Disordered" evidence="1">
    <location>
        <begin position="1"/>
        <end position="23"/>
    </location>
</feature>
<evidence type="ECO:0000313" key="2">
    <source>
        <dbReference type="EMBL" id="CAG9566459.1"/>
    </source>
</evidence>
<reference evidence="2" key="1">
    <citation type="submission" date="2021-09" db="EMBL/GenBank/DDBJ databases">
        <authorList>
            <person name="Martin H S."/>
        </authorList>
    </citation>
    <scope>NUCLEOTIDE SEQUENCE</scope>
</reference>
<dbReference type="Proteomes" id="UP000789524">
    <property type="component" value="Unassembled WGS sequence"/>
</dbReference>
<name>A0A8J2VSP9_9NEOP</name>
<proteinExistence type="predicted"/>
<gene>
    <name evidence="2" type="ORF">DCHRY22_LOCUS7096</name>
</gene>
<feature type="compositionally biased region" description="Gly residues" evidence="1">
    <location>
        <begin position="47"/>
        <end position="61"/>
    </location>
</feature>
<dbReference type="AlphaFoldDB" id="A0A8J2VSP9"/>
<sequence>MKGEGIQGSRQKVPGHVISQQSDAGRRLASWLCAVVCVARAPHSRFGSGGAGARGGRGAGSRSGQSRARLASGRVCA</sequence>
<organism evidence="2 3">
    <name type="scientific">Danaus chrysippus</name>
    <name type="common">African queen</name>
    <dbReference type="NCBI Taxonomy" id="151541"/>
    <lineage>
        <taxon>Eukaryota</taxon>
        <taxon>Metazoa</taxon>
        <taxon>Ecdysozoa</taxon>
        <taxon>Arthropoda</taxon>
        <taxon>Hexapoda</taxon>
        <taxon>Insecta</taxon>
        <taxon>Pterygota</taxon>
        <taxon>Neoptera</taxon>
        <taxon>Endopterygota</taxon>
        <taxon>Lepidoptera</taxon>
        <taxon>Glossata</taxon>
        <taxon>Ditrysia</taxon>
        <taxon>Papilionoidea</taxon>
        <taxon>Nymphalidae</taxon>
        <taxon>Danainae</taxon>
        <taxon>Danaini</taxon>
        <taxon>Danaina</taxon>
        <taxon>Danaus</taxon>
        <taxon>Anosia</taxon>
    </lineage>
</organism>
<comment type="caution">
    <text evidence="2">The sequence shown here is derived from an EMBL/GenBank/DDBJ whole genome shotgun (WGS) entry which is preliminary data.</text>
</comment>
<evidence type="ECO:0000256" key="1">
    <source>
        <dbReference type="SAM" id="MobiDB-lite"/>
    </source>
</evidence>